<accession>A0A0E9RGV9</accession>
<proteinExistence type="predicted"/>
<dbReference type="AlphaFoldDB" id="A0A0E9RGV9"/>
<organism evidence="1">
    <name type="scientific">Anguilla anguilla</name>
    <name type="common">European freshwater eel</name>
    <name type="synonym">Muraena anguilla</name>
    <dbReference type="NCBI Taxonomy" id="7936"/>
    <lineage>
        <taxon>Eukaryota</taxon>
        <taxon>Metazoa</taxon>
        <taxon>Chordata</taxon>
        <taxon>Craniata</taxon>
        <taxon>Vertebrata</taxon>
        <taxon>Euteleostomi</taxon>
        <taxon>Actinopterygii</taxon>
        <taxon>Neopterygii</taxon>
        <taxon>Teleostei</taxon>
        <taxon>Anguilliformes</taxon>
        <taxon>Anguillidae</taxon>
        <taxon>Anguilla</taxon>
    </lineage>
</organism>
<name>A0A0E9RGV9_ANGAN</name>
<evidence type="ECO:0000313" key="1">
    <source>
        <dbReference type="EMBL" id="JAH28309.1"/>
    </source>
</evidence>
<protein>
    <submittedName>
        <fullName evidence="1">Uncharacterized protein</fullName>
    </submittedName>
</protein>
<dbReference type="EMBL" id="GBXM01080268">
    <property type="protein sequence ID" value="JAH28309.1"/>
    <property type="molecule type" value="Transcribed_RNA"/>
</dbReference>
<reference evidence="1" key="2">
    <citation type="journal article" date="2015" name="Fish Shellfish Immunol.">
        <title>Early steps in the European eel (Anguilla anguilla)-Vibrio vulnificus interaction in the gills: Role of the RtxA13 toxin.</title>
        <authorList>
            <person name="Callol A."/>
            <person name="Pajuelo D."/>
            <person name="Ebbesson L."/>
            <person name="Teles M."/>
            <person name="MacKenzie S."/>
            <person name="Amaro C."/>
        </authorList>
    </citation>
    <scope>NUCLEOTIDE SEQUENCE</scope>
</reference>
<reference evidence="1" key="1">
    <citation type="submission" date="2014-11" db="EMBL/GenBank/DDBJ databases">
        <authorList>
            <person name="Amaro Gonzalez C."/>
        </authorList>
    </citation>
    <scope>NUCLEOTIDE SEQUENCE</scope>
</reference>
<sequence>MLIGDWFCPRLRNYRGVQHGRYNTLYSSVFFQTVKLAKQLFELRVFSQFLTIPYLMNKCINASYLDLTKNINSASIVSQLAMSS</sequence>